<accession>A0A8S5PCF2</accession>
<feature type="domain" description="HTH cro/C1-type" evidence="1">
    <location>
        <begin position="46"/>
        <end position="85"/>
    </location>
</feature>
<sequence>MARLVKLEALRKQLGKSHQAIADAVQDYLRKELVNNVTDITPLDLKKASYKRTTYTMLENGYVKNVAPHIIEALAAVFGVSVEEMQEICINDVDIKNRESLMNEVNVALNLLSDDQLTAVLNLLLEFKK</sequence>
<dbReference type="Gene3D" id="1.10.260.40">
    <property type="entry name" value="lambda repressor-like DNA-binding domains"/>
    <property type="match status" value="1"/>
</dbReference>
<proteinExistence type="predicted"/>
<organism evidence="2">
    <name type="scientific">Myoviridae sp. ctFPV8</name>
    <dbReference type="NCBI Taxonomy" id="2825068"/>
    <lineage>
        <taxon>Viruses</taxon>
        <taxon>Duplodnaviria</taxon>
        <taxon>Heunggongvirae</taxon>
        <taxon>Uroviricota</taxon>
        <taxon>Caudoviricetes</taxon>
    </lineage>
</organism>
<dbReference type="EMBL" id="BK015385">
    <property type="protein sequence ID" value="DAE04285.1"/>
    <property type="molecule type" value="Genomic_DNA"/>
</dbReference>
<dbReference type="InterPro" id="IPR010982">
    <property type="entry name" value="Lambda_DNA-bd_dom_sf"/>
</dbReference>
<protein>
    <submittedName>
        <fullName evidence="2">PROTEIN (SINR PROTEIN) REGULATOR, ANTAGONIST, SPORULATION.9A</fullName>
    </submittedName>
</protein>
<reference evidence="2" key="1">
    <citation type="journal article" date="2021" name="Proc. Natl. Acad. Sci. U.S.A.">
        <title>A Catalog of Tens of Thousands of Viruses from Human Metagenomes Reveals Hidden Associations with Chronic Diseases.</title>
        <authorList>
            <person name="Tisza M.J."/>
            <person name="Buck C.B."/>
        </authorList>
    </citation>
    <scope>NUCLEOTIDE SEQUENCE</scope>
    <source>
        <strain evidence="2">CtFPV8</strain>
    </source>
</reference>
<evidence type="ECO:0000259" key="1">
    <source>
        <dbReference type="PROSITE" id="PS50943"/>
    </source>
</evidence>
<evidence type="ECO:0000313" key="2">
    <source>
        <dbReference type="EMBL" id="DAE04285.1"/>
    </source>
</evidence>
<dbReference type="GO" id="GO:0003677">
    <property type="term" value="F:DNA binding"/>
    <property type="evidence" value="ECO:0007669"/>
    <property type="project" value="InterPro"/>
</dbReference>
<dbReference type="InterPro" id="IPR001387">
    <property type="entry name" value="Cro/C1-type_HTH"/>
</dbReference>
<dbReference type="PROSITE" id="PS50943">
    <property type="entry name" value="HTH_CROC1"/>
    <property type="match status" value="1"/>
</dbReference>
<name>A0A8S5PCF2_9CAUD</name>